<accession>S8BFS0</accession>
<dbReference type="HOGENOM" id="CLU_1619600_0_0_1"/>
<gene>
    <name evidence="1" type="ORF">PDE_08914</name>
</gene>
<evidence type="ECO:0000313" key="1">
    <source>
        <dbReference type="EMBL" id="EPS33952.1"/>
    </source>
</evidence>
<organism evidence="1 2">
    <name type="scientific">Penicillium oxalicum (strain 114-2 / CGMCC 5302)</name>
    <name type="common">Penicillium decumbens</name>
    <dbReference type="NCBI Taxonomy" id="933388"/>
    <lineage>
        <taxon>Eukaryota</taxon>
        <taxon>Fungi</taxon>
        <taxon>Dikarya</taxon>
        <taxon>Ascomycota</taxon>
        <taxon>Pezizomycotina</taxon>
        <taxon>Eurotiomycetes</taxon>
        <taxon>Eurotiomycetidae</taxon>
        <taxon>Eurotiales</taxon>
        <taxon>Aspergillaceae</taxon>
        <taxon>Penicillium</taxon>
    </lineage>
</organism>
<sequence>MLSHVWVYDTREIKVFLTRRGIREIRMNRFADIDLLLKTMHLTPPENHFHLLSSMVSSSHTGIEPSIMFSHLPEQETSTTRFCALVDGHEGQFQPKNRHVKPTPDRGPAATRRFRFPACNMPVLVKKISPPQSHQSPPSSSRAALCVSFLEVSSTPPPALLPTP</sequence>
<proteinExistence type="predicted"/>
<protein>
    <submittedName>
        <fullName evidence="1">Uncharacterized protein</fullName>
    </submittedName>
</protein>
<keyword evidence="2" id="KW-1185">Reference proteome</keyword>
<evidence type="ECO:0000313" key="2">
    <source>
        <dbReference type="Proteomes" id="UP000019376"/>
    </source>
</evidence>
<dbReference type="EMBL" id="KB644415">
    <property type="protein sequence ID" value="EPS33952.1"/>
    <property type="molecule type" value="Genomic_DNA"/>
</dbReference>
<name>S8BFS0_PENO1</name>
<dbReference type="AlphaFoldDB" id="S8BFS0"/>
<reference evidence="1 2" key="1">
    <citation type="journal article" date="2013" name="PLoS ONE">
        <title>Genomic and secretomic analyses reveal unique features of the lignocellulolytic enzyme system of Penicillium decumbens.</title>
        <authorList>
            <person name="Liu G."/>
            <person name="Zhang L."/>
            <person name="Wei X."/>
            <person name="Zou G."/>
            <person name="Qin Y."/>
            <person name="Ma L."/>
            <person name="Li J."/>
            <person name="Zheng H."/>
            <person name="Wang S."/>
            <person name="Wang C."/>
            <person name="Xun L."/>
            <person name="Zhao G.-P."/>
            <person name="Zhou Z."/>
            <person name="Qu Y."/>
        </authorList>
    </citation>
    <scope>NUCLEOTIDE SEQUENCE [LARGE SCALE GENOMIC DNA]</scope>
    <source>
        <strain evidence="2">114-2 / CGMCC 5302</strain>
    </source>
</reference>
<dbReference type="Proteomes" id="UP000019376">
    <property type="component" value="Unassembled WGS sequence"/>
</dbReference>